<dbReference type="GeneID" id="108019623"/>
<proteinExistence type="predicted"/>
<keyword evidence="3" id="KW-1185">Reference proteome</keyword>
<gene>
    <name evidence="4" type="primary">LOC108019623</name>
</gene>
<organism evidence="3 4">
    <name type="scientific">Drosophila suzukii</name>
    <name type="common">Spotted-wing drosophila fruit fly</name>
    <dbReference type="NCBI Taxonomy" id="28584"/>
    <lineage>
        <taxon>Eukaryota</taxon>
        <taxon>Metazoa</taxon>
        <taxon>Ecdysozoa</taxon>
        <taxon>Arthropoda</taxon>
        <taxon>Hexapoda</taxon>
        <taxon>Insecta</taxon>
        <taxon>Pterygota</taxon>
        <taxon>Neoptera</taxon>
        <taxon>Endopterygota</taxon>
        <taxon>Diptera</taxon>
        <taxon>Brachycera</taxon>
        <taxon>Muscomorpha</taxon>
        <taxon>Ephydroidea</taxon>
        <taxon>Drosophilidae</taxon>
        <taxon>Drosophila</taxon>
        <taxon>Sophophora</taxon>
    </lineage>
</organism>
<feature type="signal peptide" evidence="2">
    <location>
        <begin position="1"/>
        <end position="20"/>
    </location>
</feature>
<keyword evidence="2" id="KW-0732">Signal</keyword>
<feature type="compositionally biased region" description="Basic and acidic residues" evidence="1">
    <location>
        <begin position="69"/>
        <end position="79"/>
    </location>
</feature>
<name>A0AB39ZTR1_DROSZ</name>
<feature type="chain" id="PRO_5046373151" evidence="2">
    <location>
        <begin position="21"/>
        <end position="273"/>
    </location>
</feature>
<evidence type="ECO:0000256" key="2">
    <source>
        <dbReference type="SAM" id="SignalP"/>
    </source>
</evidence>
<feature type="compositionally biased region" description="Polar residues" evidence="1">
    <location>
        <begin position="44"/>
        <end position="55"/>
    </location>
</feature>
<evidence type="ECO:0000313" key="4">
    <source>
        <dbReference type="RefSeq" id="XP_016942993.3"/>
    </source>
</evidence>
<reference evidence="4" key="1">
    <citation type="submission" date="2025-08" db="UniProtKB">
        <authorList>
            <consortium name="RefSeq"/>
        </authorList>
    </citation>
    <scope>IDENTIFICATION</scope>
</reference>
<dbReference type="RefSeq" id="XP_016942993.3">
    <property type="nucleotide sequence ID" value="XM_017087504.4"/>
</dbReference>
<feature type="region of interest" description="Disordered" evidence="1">
    <location>
        <begin position="44"/>
        <end position="114"/>
    </location>
</feature>
<sequence length="273" mass="30731">MQRSVLLLGIFAILLCAAVALPTGLSRSEEDWLEKMLVESENSGELQDLDYSSGSHAVKRSAKDSSSSEENKKGAKDKANSSGSSSSEEKLTTGTAVHAEETTTEPPARKRREIVTRRPNMEMDLLSDLISKDLQEILTIDLSDKSNPSDPVTKDFVERNYENFCHRLEENSVKKPDLYIHYLWVKEVFCDGREPRRRREAADKDQQKHKVTSEESELDYQAGKELEEEMARATADILKILNSKDNTSIEDYAQGCEVMEVSSKEANEATYAE</sequence>
<accession>A0AB39ZTR1</accession>
<evidence type="ECO:0000256" key="1">
    <source>
        <dbReference type="SAM" id="MobiDB-lite"/>
    </source>
</evidence>
<dbReference type="Proteomes" id="UP001652628">
    <property type="component" value="Chromosome 2R"/>
</dbReference>
<dbReference type="AlphaFoldDB" id="A0AB39ZTR1"/>
<feature type="compositionally biased region" description="Basic and acidic residues" evidence="1">
    <location>
        <begin position="200"/>
        <end position="213"/>
    </location>
</feature>
<evidence type="ECO:0000313" key="3">
    <source>
        <dbReference type="Proteomes" id="UP001652628"/>
    </source>
</evidence>
<feature type="region of interest" description="Disordered" evidence="1">
    <location>
        <begin position="198"/>
        <end position="221"/>
    </location>
</feature>
<protein>
    <submittedName>
        <fullName evidence="4">Uncharacterized protein</fullName>
    </submittedName>
</protein>